<evidence type="ECO:0000256" key="2">
    <source>
        <dbReference type="ARBA" id="ARBA00022517"/>
    </source>
</evidence>
<dbReference type="STRING" id="45357.A0A2V1ATU3"/>
<dbReference type="GO" id="GO:0003723">
    <property type="term" value="F:RNA binding"/>
    <property type="evidence" value="ECO:0007669"/>
    <property type="project" value="InterPro"/>
</dbReference>
<dbReference type="RefSeq" id="XP_025342189.1">
    <property type="nucleotide sequence ID" value="XM_025483974.1"/>
</dbReference>
<comment type="subcellular location">
    <subcellularLocation>
        <location evidence="1">Nucleus</location>
        <location evidence="1">Nucleolus</location>
    </subcellularLocation>
</comment>
<evidence type="ECO:0000256" key="1">
    <source>
        <dbReference type="ARBA" id="ARBA00004604"/>
    </source>
</evidence>
<dbReference type="PANTHER" id="PTHR44215:SF1">
    <property type="entry name" value="WD REPEAT-CONTAINING PROTEIN 75"/>
    <property type="match status" value="1"/>
</dbReference>
<dbReference type="GeneID" id="37005552"/>
<reference evidence="10 11" key="1">
    <citation type="submission" date="2017-12" db="EMBL/GenBank/DDBJ databases">
        <title>Genome Sequence of a Multidrug-Resistant Candida haemulonii Isolate from a Patient with Chronic Leg Ulcers in Israel.</title>
        <authorList>
            <person name="Chow N.A."/>
            <person name="Gade L."/>
            <person name="Batra D."/>
            <person name="Rowe L.A."/>
            <person name="Ben-Ami R."/>
            <person name="Loparev V.N."/>
            <person name="Litvintseva A.P."/>
        </authorList>
    </citation>
    <scope>NUCLEOTIDE SEQUENCE [LARGE SCALE GENOMIC DNA]</scope>
    <source>
        <strain evidence="10 11">B11899</strain>
    </source>
</reference>
<dbReference type="PROSITE" id="PS50294">
    <property type="entry name" value="WD_REPEATS_REGION"/>
    <property type="match status" value="1"/>
</dbReference>
<evidence type="ECO:0000256" key="7">
    <source>
        <dbReference type="ARBA" id="ARBA00023242"/>
    </source>
</evidence>
<dbReference type="InterPro" id="IPR015943">
    <property type="entry name" value="WD40/YVTN_repeat-like_dom_sf"/>
</dbReference>
<comment type="caution">
    <text evidence="10">The sequence shown here is derived from an EMBL/GenBank/DDBJ whole genome shotgun (WGS) entry which is preliminary data.</text>
</comment>
<keyword evidence="6" id="KW-0804">Transcription</keyword>
<keyword evidence="4 8" id="KW-0853">WD repeat</keyword>
<evidence type="ECO:0000256" key="5">
    <source>
        <dbReference type="ARBA" id="ARBA00022737"/>
    </source>
</evidence>
<dbReference type="SUPFAM" id="SSF50978">
    <property type="entry name" value="WD40 repeat-like"/>
    <property type="match status" value="1"/>
</dbReference>
<feature type="repeat" description="WD" evidence="8">
    <location>
        <begin position="273"/>
        <end position="314"/>
    </location>
</feature>
<dbReference type="OrthoDB" id="4096at2759"/>
<evidence type="ECO:0000313" key="11">
    <source>
        <dbReference type="Proteomes" id="UP000244309"/>
    </source>
</evidence>
<name>A0A2V1ATU3_9ASCO</name>
<evidence type="ECO:0000256" key="4">
    <source>
        <dbReference type="ARBA" id="ARBA00022574"/>
    </source>
</evidence>
<keyword evidence="5" id="KW-0677">Repeat</keyword>
<proteinExistence type="predicted"/>
<keyword evidence="3" id="KW-0698">rRNA processing</keyword>
<gene>
    <name evidence="10" type="ORF">CXQ85_000219</name>
</gene>
<dbReference type="AlphaFoldDB" id="A0A2V1ATU3"/>
<dbReference type="SMART" id="SM00320">
    <property type="entry name" value="WD40"/>
    <property type="match status" value="3"/>
</dbReference>
<protein>
    <submittedName>
        <fullName evidence="10">Uncharacterized protein</fullName>
    </submittedName>
</protein>
<keyword evidence="7" id="KW-0539">Nucleus</keyword>
<sequence length="863" mass="94376">MEFPRSWRVTVSSGGAPVLFKQGSTFPAVVSKDGTHTVVLLSYQIRVYYNATRQCVRVVNLDIHDAIAAHMDNDNDSQIIVATSKQRILYVNWKENVAHPVVAKQLITPSIPKLHDVFMIDEANYYAVGLVGEQAFTTDYSAKTLCLYQIDKETAKSTPVLTVHGVYRYAVSRSSNYLAILQKGQVSVYDLKVGVSLMKRTETENGSTSASIQDVLEQGKLTMTYSGPPASIIAISDQALVAIASSHGPIYLVYPQERDRKESKDDSSNQRAFKWHFDGVSALTFSADQRYLISGGTEKVLVIWNLESGKTQFLPRLSGSITAISIDPHRQDQYNIMLSPISTGNGAVNEDQSDILVVSAVDLVSRLAVAPCRPQMASSTANYRRKVRQYLKKKKEALEEDDSDSDSGNEDEEPVKRSKAKDLEDFSLIKPDITASTLVHPQTNQLYLPNGSTIQAFDLVRGEQAFVQHVAPQLDIGRVKSELKIADPQVEKVVFTHDGNWMCTFDSMPKYDLDNLLSKNDTSFALKFWSWSKDDSRWHLASKIVDPHGPGLAVGALVASPVSDSVATVDSNGGIRLWRPRPAAVHTNSRKQQTAATKSQTVWTLRRAISASASVSAPVAAAWAPDSSLLIVSHNTQVKAYDPQSLEPVDFPLPRLSAPVEYLAIMKTHLILASATSLLSFDLVGGCESSLGAKLLDYGARNLIATDVQRNLVAVAVNQASSYEGQGSKSKILVFQPGTLTPIHEETHKQLIVSLSTSSSGFVLVDSATRAITISPVTRDLGASDDLVDQMHNLLVSAQAAANVLHSRSVDNAANAVHTDEIDDSNKWTSHRLVDLTTIEPVFANVDGMALDTLFERVVRAVQ</sequence>
<dbReference type="InterPro" id="IPR011045">
    <property type="entry name" value="N2O_reductase_N"/>
</dbReference>
<dbReference type="SUPFAM" id="SSF50974">
    <property type="entry name" value="Nitrous oxide reductase, N-terminal domain"/>
    <property type="match status" value="1"/>
</dbReference>
<accession>A0A2V1ATU3</accession>
<evidence type="ECO:0000256" key="9">
    <source>
        <dbReference type="SAM" id="MobiDB-lite"/>
    </source>
</evidence>
<dbReference type="VEuPathDB" id="FungiDB:CXQ85_000219"/>
<evidence type="ECO:0000313" key="10">
    <source>
        <dbReference type="EMBL" id="PVH21249.1"/>
    </source>
</evidence>
<dbReference type="Proteomes" id="UP000244309">
    <property type="component" value="Unassembled WGS sequence"/>
</dbReference>
<dbReference type="PANTHER" id="PTHR44215">
    <property type="entry name" value="WD REPEAT-CONTAINING PROTEIN 75"/>
    <property type="match status" value="1"/>
</dbReference>
<dbReference type="PROSITE" id="PS50082">
    <property type="entry name" value="WD_REPEATS_2"/>
    <property type="match status" value="1"/>
</dbReference>
<dbReference type="GO" id="GO:0045943">
    <property type="term" value="P:positive regulation of transcription by RNA polymerase I"/>
    <property type="evidence" value="ECO:0007669"/>
    <property type="project" value="InterPro"/>
</dbReference>
<evidence type="ECO:0000256" key="3">
    <source>
        <dbReference type="ARBA" id="ARBA00022552"/>
    </source>
</evidence>
<dbReference type="EMBL" id="PKFO01000005">
    <property type="protein sequence ID" value="PVH21249.1"/>
    <property type="molecule type" value="Genomic_DNA"/>
</dbReference>
<dbReference type="GO" id="GO:0032040">
    <property type="term" value="C:small-subunit processome"/>
    <property type="evidence" value="ECO:0007669"/>
    <property type="project" value="InterPro"/>
</dbReference>
<dbReference type="GO" id="GO:0006364">
    <property type="term" value="P:rRNA processing"/>
    <property type="evidence" value="ECO:0007669"/>
    <property type="project" value="UniProtKB-KW"/>
</dbReference>
<dbReference type="InterPro" id="IPR053826">
    <property type="entry name" value="WDR75"/>
</dbReference>
<dbReference type="Gene3D" id="2.130.10.10">
    <property type="entry name" value="YVTN repeat-like/Quinoprotein amine dehydrogenase"/>
    <property type="match status" value="2"/>
</dbReference>
<dbReference type="InterPro" id="IPR001680">
    <property type="entry name" value="WD40_rpt"/>
</dbReference>
<organism evidence="10 11">
    <name type="scientific">Candidozyma haemuli</name>
    <dbReference type="NCBI Taxonomy" id="45357"/>
    <lineage>
        <taxon>Eukaryota</taxon>
        <taxon>Fungi</taxon>
        <taxon>Dikarya</taxon>
        <taxon>Ascomycota</taxon>
        <taxon>Saccharomycotina</taxon>
        <taxon>Pichiomycetes</taxon>
        <taxon>Metschnikowiaceae</taxon>
        <taxon>Candidozyma</taxon>
    </lineage>
</organism>
<evidence type="ECO:0000256" key="8">
    <source>
        <dbReference type="PROSITE-ProRule" id="PRU00221"/>
    </source>
</evidence>
<evidence type="ECO:0000256" key="6">
    <source>
        <dbReference type="ARBA" id="ARBA00023163"/>
    </source>
</evidence>
<feature type="compositionally biased region" description="Acidic residues" evidence="9">
    <location>
        <begin position="398"/>
        <end position="413"/>
    </location>
</feature>
<keyword evidence="2" id="KW-0690">Ribosome biogenesis</keyword>
<dbReference type="GO" id="GO:2000234">
    <property type="term" value="P:positive regulation of rRNA processing"/>
    <property type="evidence" value="ECO:0007669"/>
    <property type="project" value="TreeGrafter"/>
</dbReference>
<feature type="region of interest" description="Disordered" evidence="9">
    <location>
        <begin position="395"/>
        <end position="419"/>
    </location>
</feature>
<keyword evidence="11" id="KW-1185">Reference proteome</keyword>
<dbReference type="InterPro" id="IPR036322">
    <property type="entry name" value="WD40_repeat_dom_sf"/>
</dbReference>